<reference evidence="1 2" key="1">
    <citation type="submission" date="2023-09" db="EMBL/GenBank/DDBJ databases">
        <title>Thioclava shenzhenensis sp. nov., a multidrug resistant bacteria-antagonizing species isolated from coastal seawater.</title>
        <authorList>
            <person name="Long M."/>
        </authorList>
    </citation>
    <scope>NUCLEOTIDE SEQUENCE [LARGE SCALE GENOMIC DNA]</scope>
    <source>
        <strain evidence="1 2">FTW29</strain>
    </source>
</reference>
<evidence type="ECO:0000313" key="1">
    <source>
        <dbReference type="EMBL" id="WRY33550.1"/>
    </source>
</evidence>
<dbReference type="EMBL" id="CP135443">
    <property type="protein sequence ID" value="WRY33550.1"/>
    <property type="molecule type" value="Genomic_DNA"/>
</dbReference>
<dbReference type="Proteomes" id="UP001623290">
    <property type="component" value="Chromosome"/>
</dbReference>
<gene>
    <name evidence="1" type="ORF">RPE78_12835</name>
</gene>
<evidence type="ECO:0000313" key="2">
    <source>
        <dbReference type="Proteomes" id="UP001623290"/>
    </source>
</evidence>
<sequence length="176" mass="20106">MPRAKQQGELDGLCGIYAIVNALSKTAQFDEELVFRTCCNSLTAQRWPSTLWEGTTLRDLETMIKECRHRLKGLDRITVTYPFRSTEPKSNDEFWNKFDGLFAENGTGKCAIIGLTEPSLHWLVCYPNKGGLTFIDSGARKNQTVPRAEIYAGVRRTGQQTYRIVRKEVILFERTH</sequence>
<organism evidence="1 2">
    <name type="scientific">Thioclava litoralis</name>
    <dbReference type="NCBI Taxonomy" id="3076557"/>
    <lineage>
        <taxon>Bacteria</taxon>
        <taxon>Pseudomonadati</taxon>
        <taxon>Pseudomonadota</taxon>
        <taxon>Alphaproteobacteria</taxon>
        <taxon>Rhodobacterales</taxon>
        <taxon>Paracoccaceae</taxon>
        <taxon>Thioclava</taxon>
    </lineage>
</organism>
<protein>
    <recommendedName>
        <fullName evidence="3">Papain-like cysteine protease AvrRpt2</fullName>
    </recommendedName>
</protein>
<accession>A0ABZ1DYS6</accession>
<proteinExistence type="predicted"/>
<name>A0ABZ1DYS6_9RHOB</name>
<evidence type="ECO:0008006" key="3">
    <source>
        <dbReference type="Google" id="ProtNLM"/>
    </source>
</evidence>
<dbReference type="RefSeq" id="WP_406720773.1">
    <property type="nucleotide sequence ID" value="NZ_CP135443.1"/>
</dbReference>
<keyword evidence="2" id="KW-1185">Reference proteome</keyword>